<feature type="compositionally biased region" description="Basic residues" evidence="2">
    <location>
        <begin position="32"/>
        <end position="45"/>
    </location>
</feature>
<dbReference type="InterPro" id="IPR008421">
    <property type="entry name" value="Borrelia_lipoprotein_PFam54/60"/>
</dbReference>
<dbReference type="Proteomes" id="UP001305925">
    <property type="component" value="Plasmid lp17"/>
</dbReference>
<evidence type="ECO:0000313" key="4">
    <source>
        <dbReference type="Proteomes" id="UP001305925"/>
    </source>
</evidence>
<organism evidence="3 4">
    <name type="scientific">Borreliella americana</name>
    <dbReference type="NCBI Taxonomy" id="478807"/>
    <lineage>
        <taxon>Bacteria</taxon>
        <taxon>Pseudomonadati</taxon>
        <taxon>Spirochaetota</taxon>
        <taxon>Spirochaetia</taxon>
        <taxon>Spirochaetales</taxon>
        <taxon>Borreliaceae</taxon>
        <taxon>Borreliella</taxon>
    </lineage>
</organism>
<feature type="compositionally biased region" description="Basic and acidic residues" evidence="2">
    <location>
        <begin position="65"/>
        <end position="74"/>
    </location>
</feature>
<gene>
    <name evidence="3" type="ORF">QIA00_04390</name>
</gene>
<dbReference type="Gene3D" id="1.10.3160.10">
    <property type="entry name" value="Bbcrasp-1"/>
    <property type="match status" value="1"/>
</dbReference>
<dbReference type="Pfam" id="PF05714">
    <property type="entry name" value="PFam54_60"/>
    <property type="match status" value="1"/>
</dbReference>
<keyword evidence="4" id="KW-1185">Reference proteome</keyword>
<dbReference type="EMBL" id="CP132451">
    <property type="protein sequence ID" value="WNY64500.1"/>
    <property type="molecule type" value="Genomic_DNA"/>
</dbReference>
<proteinExistence type="predicted"/>
<keyword evidence="3" id="KW-0449">Lipoprotein</keyword>
<feature type="compositionally biased region" description="Polar residues" evidence="2">
    <location>
        <begin position="49"/>
        <end position="64"/>
    </location>
</feature>
<name>A0ABZ0CDQ2_9SPIR</name>
<feature type="region of interest" description="Disordered" evidence="2">
    <location>
        <begin position="32"/>
        <end position="74"/>
    </location>
</feature>
<reference evidence="3" key="1">
    <citation type="submission" date="2023-07" db="EMBL/GenBank/DDBJ databases">
        <title>Genome sequencing of multiple Borrelia sensu lato isolates.</title>
        <authorList>
            <person name="Mongodin E.F."/>
            <person name="Rudenko N."/>
            <person name="Fraser C.M."/>
            <person name="Schutzer S."/>
            <person name="Luft B."/>
            <person name="Morgan R."/>
            <person name="Chastens S."/>
            <person name="Qiu W."/>
        </authorList>
    </citation>
    <scope>NUCLEOTIDE SEQUENCE [LARGE SCALE GENOMIC DNA]</scope>
    <source>
        <strain evidence="3">SCW30h</strain>
    </source>
</reference>
<evidence type="ECO:0000256" key="1">
    <source>
        <dbReference type="SAM" id="Coils"/>
    </source>
</evidence>
<evidence type="ECO:0000313" key="3">
    <source>
        <dbReference type="EMBL" id="WNY64500.1"/>
    </source>
</evidence>
<accession>A0ABZ0CDQ2</accession>
<evidence type="ECO:0000256" key="2">
    <source>
        <dbReference type="SAM" id="MobiDB-lite"/>
    </source>
</evidence>
<geneLocation type="plasmid" evidence="3 4">
    <name>lp17</name>
</geneLocation>
<feature type="coiled-coil region" evidence="1">
    <location>
        <begin position="79"/>
        <end position="106"/>
    </location>
</feature>
<keyword evidence="1" id="KW-0175">Coiled coil</keyword>
<dbReference type="PROSITE" id="PS51257">
    <property type="entry name" value="PROKAR_LIPOPROTEIN"/>
    <property type="match status" value="1"/>
</dbReference>
<protein>
    <submittedName>
        <fullName evidence="3">Virulence associated lipoprotein</fullName>
    </submittedName>
</protein>
<dbReference type="RefSeq" id="WP_316257698.1">
    <property type="nucleotide sequence ID" value="NZ_CP132451.1"/>
</dbReference>
<sequence>MKHKIIAGLFAFLFLACNPDFNTKQKNIKYKSSKKRLKSNKKGLKSNKEANLTQKEGPNQQENSNQEKDLNKKTENSLLDDLRNLIEKAYEDNKKYEKKLEEESETQYGLSAFKILGWPSLPGEKVAENTERSKSYRKRTYSILTNTISDDELKNFSKIVESSGQIQGIFNIFNSLGGAFEDVVAFLYPKKDSLEKLETSHLEKLKDSLEKFLSTKTTISEMMHQLLLDYQNNINGIQIDEKLKSHIEDIYNQITEKTKEAEKFKNDIYSIYNNFQIVH</sequence>
<keyword evidence="3" id="KW-0614">Plasmid</keyword>